<name>A0ACB5T6A1_AMBMO</name>
<proteinExistence type="predicted"/>
<accession>A0ACB5T6A1</accession>
<evidence type="ECO:0000313" key="2">
    <source>
        <dbReference type="Proteomes" id="UP001165064"/>
    </source>
</evidence>
<dbReference type="Proteomes" id="UP001165064">
    <property type="component" value="Unassembled WGS sequence"/>
</dbReference>
<keyword evidence="2" id="KW-1185">Reference proteome</keyword>
<evidence type="ECO:0000313" key="1">
    <source>
        <dbReference type="EMBL" id="GME82115.1"/>
    </source>
</evidence>
<reference evidence="1" key="1">
    <citation type="submission" date="2023-04" db="EMBL/GenBank/DDBJ databases">
        <title>Ambrosiozyma monospora NBRC 10751.</title>
        <authorList>
            <person name="Ichikawa N."/>
            <person name="Sato H."/>
            <person name="Tonouchi N."/>
        </authorList>
    </citation>
    <scope>NUCLEOTIDE SEQUENCE</scope>
    <source>
        <strain evidence="1">NBRC 10751</strain>
    </source>
</reference>
<organism evidence="1 2">
    <name type="scientific">Ambrosiozyma monospora</name>
    <name type="common">Yeast</name>
    <name type="synonym">Endomycopsis monosporus</name>
    <dbReference type="NCBI Taxonomy" id="43982"/>
    <lineage>
        <taxon>Eukaryota</taxon>
        <taxon>Fungi</taxon>
        <taxon>Dikarya</taxon>
        <taxon>Ascomycota</taxon>
        <taxon>Saccharomycotina</taxon>
        <taxon>Pichiomycetes</taxon>
        <taxon>Pichiales</taxon>
        <taxon>Pichiaceae</taxon>
        <taxon>Ambrosiozyma</taxon>
    </lineage>
</organism>
<gene>
    <name evidence="1" type="ORF">Amon02_000532400</name>
</gene>
<comment type="caution">
    <text evidence="1">The sequence shown here is derived from an EMBL/GenBank/DDBJ whole genome shotgun (WGS) entry which is preliminary data.</text>
</comment>
<protein>
    <submittedName>
        <fullName evidence="1">Unnamed protein product</fullName>
    </submittedName>
</protein>
<dbReference type="EMBL" id="BSXS01003885">
    <property type="protein sequence ID" value="GME82115.1"/>
    <property type="molecule type" value="Genomic_DNA"/>
</dbReference>
<sequence>MFTARQFSRFSHSMGGPSTRATKILALSYMSVGLTVPFLLPLKHSLTDCNPKNNDGCMATGHFNIGNAFRI</sequence>